<evidence type="ECO:0000313" key="2">
    <source>
        <dbReference type="EnsemblPlants" id="Kaladp0011s1366.3.v1.1"/>
    </source>
</evidence>
<evidence type="ECO:0000256" key="1">
    <source>
        <dbReference type="SAM" id="Coils"/>
    </source>
</evidence>
<dbReference type="Gramene" id="Kaladp0011s1366.1.v1.1">
    <property type="protein sequence ID" value="Kaladp0011s1366.1.v1.1"/>
    <property type="gene ID" value="Kaladp0011s1366.v1.1"/>
</dbReference>
<dbReference type="EnsemblPlants" id="Kaladp0011s1366.1.v1.1">
    <property type="protein sequence ID" value="Kaladp0011s1366.1.v1.1"/>
    <property type="gene ID" value="Kaladp0011s1366.v1.1"/>
</dbReference>
<proteinExistence type="predicted"/>
<keyword evidence="1" id="KW-0175">Coiled coil</keyword>
<dbReference type="EnsemblPlants" id="Kaladp0011s1366.3.v1.1">
    <property type="protein sequence ID" value="Kaladp0011s1366.3.v1.1"/>
    <property type="gene ID" value="Kaladp0011s1366.v1.1"/>
</dbReference>
<dbReference type="Proteomes" id="UP000594263">
    <property type="component" value="Unplaced"/>
</dbReference>
<organism evidence="2 3">
    <name type="scientific">Kalanchoe fedtschenkoi</name>
    <name type="common">Lavender scallops</name>
    <name type="synonym">South American air plant</name>
    <dbReference type="NCBI Taxonomy" id="63787"/>
    <lineage>
        <taxon>Eukaryota</taxon>
        <taxon>Viridiplantae</taxon>
        <taxon>Streptophyta</taxon>
        <taxon>Embryophyta</taxon>
        <taxon>Tracheophyta</taxon>
        <taxon>Spermatophyta</taxon>
        <taxon>Magnoliopsida</taxon>
        <taxon>eudicotyledons</taxon>
        <taxon>Gunneridae</taxon>
        <taxon>Pentapetalae</taxon>
        <taxon>Saxifragales</taxon>
        <taxon>Crassulaceae</taxon>
        <taxon>Kalanchoe</taxon>
    </lineage>
</organism>
<name>A0A7N0SY58_KALFE</name>
<accession>A0A7N0SY58</accession>
<keyword evidence="3" id="KW-1185">Reference proteome</keyword>
<dbReference type="Gramene" id="Kaladp0011s1366.3.v1.1">
    <property type="protein sequence ID" value="Kaladp0011s1366.3.v1.1"/>
    <property type="gene ID" value="Kaladp0011s1366.v1.1"/>
</dbReference>
<sequence>MTIFKTLIIHRHQALRQSKLVFNSLRLQSVSSIAIESNDPIQTDEKKQEKIKKEPLHQMFAEAVGVRSKLGMSDSESEDERNMIKNLKKLEKEISRLKEVKADERVDHSEESVSDEKAVSSRSLSGLFSGKRDQRQDRAKEAVVKPRSLSGLFCDENVKRGRSLKRDAELEAAAAPVMLKKLSTEMLMFVEELYKGGYFYDANFLPGNVFDASYFEDSYSRDYIKFASDRFAKDHQEIAKWLSGSQVKTLALYGCPNLIKNSIFPAKRLRSFFRIQEDTVCSRCVLRDSCKFVNQSVWNGDNKNLKLDDTLRLLIFYALEEVHPKLTLPDQFKTTLNLILRDVINLSKTTS</sequence>
<protein>
    <submittedName>
        <fullName evidence="2">Uncharacterized protein</fullName>
    </submittedName>
</protein>
<reference evidence="2" key="1">
    <citation type="submission" date="2021-01" db="UniProtKB">
        <authorList>
            <consortium name="EnsemblPlants"/>
        </authorList>
    </citation>
    <scope>IDENTIFICATION</scope>
</reference>
<dbReference type="AlphaFoldDB" id="A0A7N0SY58"/>
<feature type="coiled-coil region" evidence="1">
    <location>
        <begin position="73"/>
        <end position="107"/>
    </location>
</feature>
<evidence type="ECO:0000313" key="3">
    <source>
        <dbReference type="Proteomes" id="UP000594263"/>
    </source>
</evidence>
<dbReference type="OMA" id="FRIRTHL"/>